<dbReference type="AlphaFoldDB" id="A0AB39VZ22"/>
<name>A0AB39VZ22_9FLAO</name>
<feature type="signal peptide" evidence="2">
    <location>
        <begin position="1"/>
        <end position="18"/>
    </location>
</feature>
<keyword evidence="2" id="KW-0732">Signal</keyword>
<accession>A0AB39VZ22</accession>
<reference evidence="3" key="1">
    <citation type="submission" date="2024-07" db="EMBL/GenBank/DDBJ databases">
        <authorList>
            <person name="Biller S.J."/>
        </authorList>
    </citation>
    <scope>NUCLEOTIDE SEQUENCE</scope>
    <source>
        <strain evidence="3">WC2409</strain>
    </source>
</reference>
<gene>
    <name evidence="3" type="ORF">AB3G34_11005</name>
</gene>
<feature type="region of interest" description="Disordered" evidence="1">
    <location>
        <begin position="127"/>
        <end position="153"/>
    </location>
</feature>
<dbReference type="RefSeq" id="WP_369752477.1">
    <property type="nucleotide sequence ID" value="NZ_CP165625.1"/>
</dbReference>
<proteinExistence type="predicted"/>
<feature type="region of interest" description="Disordered" evidence="1">
    <location>
        <begin position="71"/>
        <end position="92"/>
    </location>
</feature>
<organism evidence="3">
    <name type="scientific">Flavobacterium sp. WC2409</name>
    <dbReference type="NCBI Taxonomy" id="3234139"/>
    <lineage>
        <taxon>Bacteria</taxon>
        <taxon>Pseudomonadati</taxon>
        <taxon>Bacteroidota</taxon>
        <taxon>Flavobacteriia</taxon>
        <taxon>Flavobacteriales</taxon>
        <taxon>Flavobacteriaceae</taxon>
        <taxon>Flavobacterium</taxon>
    </lineage>
</organism>
<dbReference type="EMBL" id="CP165625">
    <property type="protein sequence ID" value="XDU94419.1"/>
    <property type="molecule type" value="Genomic_DNA"/>
</dbReference>
<feature type="chain" id="PRO_5044249411" description="DUF4890 domain-containing protein" evidence="2">
    <location>
        <begin position="19"/>
        <end position="153"/>
    </location>
</feature>
<feature type="compositionally biased region" description="Basic residues" evidence="1">
    <location>
        <begin position="128"/>
        <end position="140"/>
    </location>
</feature>
<sequence length="153" mass="18282">MKKLLIAALLVVSMTSFAQDSKGMEKKQHRAEMEKLTPEQRNQLMLKKMTLELDLNAKQQDQMKQVIMEQSKKREAMREAHKADKKEMTSDERFAMKNKMLDEQIAMKAKMKNILSPEQFEKWDAMKKNHHHRKGMHQRRGMHERNTKEEMKK</sequence>
<evidence type="ECO:0000256" key="1">
    <source>
        <dbReference type="SAM" id="MobiDB-lite"/>
    </source>
</evidence>
<feature type="compositionally biased region" description="Basic and acidic residues" evidence="1">
    <location>
        <begin position="141"/>
        <end position="153"/>
    </location>
</feature>
<evidence type="ECO:0000313" key="3">
    <source>
        <dbReference type="EMBL" id="XDU94419.1"/>
    </source>
</evidence>
<protein>
    <recommendedName>
        <fullName evidence="4">DUF4890 domain-containing protein</fullName>
    </recommendedName>
</protein>
<evidence type="ECO:0008006" key="4">
    <source>
        <dbReference type="Google" id="ProtNLM"/>
    </source>
</evidence>
<evidence type="ECO:0000256" key="2">
    <source>
        <dbReference type="SAM" id="SignalP"/>
    </source>
</evidence>